<dbReference type="PANTHER" id="PTHR30146:SF152">
    <property type="entry name" value="TRANSCRIPTIONAL REGULATORY PROTEIN"/>
    <property type="match status" value="1"/>
</dbReference>
<dbReference type="CDD" id="cd01392">
    <property type="entry name" value="HTH_LacI"/>
    <property type="match status" value="1"/>
</dbReference>
<dbReference type="PANTHER" id="PTHR30146">
    <property type="entry name" value="LACI-RELATED TRANSCRIPTIONAL REPRESSOR"/>
    <property type="match status" value="1"/>
</dbReference>
<dbReference type="Pfam" id="PF13407">
    <property type="entry name" value="Peripla_BP_4"/>
    <property type="match status" value="1"/>
</dbReference>
<evidence type="ECO:0000256" key="3">
    <source>
        <dbReference type="ARBA" id="ARBA00023163"/>
    </source>
</evidence>
<sequence>MKLTEAGMPPAPPPRPVLRARLDDVAREAGVSLATVDRALNRRPGVSTRTLQRVQEAVSLLAMRSDAATAAQPRERCWLLCFLLPTGAGPFVAQVREALQALAPWLAAQQARVDVRTTDAGAPAAAAAAVRRLRGQYDAVVLMLADAPAVRDAVARMAGDGTCVVTLASDIAAAARQHFVGIDHQAAGRTAAALLSRSLAGRAGQIGVLLGSPALLGQAQRLAGFQERMAPEQDRLELLAPRVSGGRPELARALLAQLRAEQPALVGLYSIEAGDDGLHGALQGSGLAWVCHELTPHTRAALQDGTASAVIGQSAAQQTQLACRWALARLARQPPPADATPPRIEIYLKDNLP</sequence>
<protein>
    <submittedName>
        <fullName evidence="5">LacI family DNA-binding transcriptional regulator</fullName>
    </submittedName>
</protein>
<proteinExistence type="predicted"/>
<evidence type="ECO:0000256" key="1">
    <source>
        <dbReference type="ARBA" id="ARBA00023015"/>
    </source>
</evidence>
<dbReference type="Gene3D" id="3.40.50.2300">
    <property type="match status" value="2"/>
</dbReference>
<dbReference type="InterPro" id="IPR010982">
    <property type="entry name" value="Lambda_DNA-bd_dom_sf"/>
</dbReference>
<gene>
    <name evidence="5" type="ORF">ACG0Z3_02150</name>
</gene>
<name>A0ABW7FGA5_9BURK</name>
<comment type="caution">
    <text evidence="5">The sequence shown here is derived from an EMBL/GenBank/DDBJ whole genome shotgun (WGS) entry which is preliminary data.</text>
</comment>
<dbReference type="RefSeq" id="WP_394394860.1">
    <property type="nucleotide sequence ID" value="NZ_JBIGHW010000001.1"/>
</dbReference>
<keyword evidence="3" id="KW-0804">Transcription</keyword>
<dbReference type="InterPro" id="IPR028082">
    <property type="entry name" value="Peripla_BP_I"/>
</dbReference>
<dbReference type="PROSITE" id="PS00356">
    <property type="entry name" value="HTH_LACI_1"/>
    <property type="match status" value="1"/>
</dbReference>
<dbReference type="Pfam" id="PF00356">
    <property type="entry name" value="LacI"/>
    <property type="match status" value="1"/>
</dbReference>
<dbReference type="GO" id="GO:0003677">
    <property type="term" value="F:DNA binding"/>
    <property type="evidence" value="ECO:0007669"/>
    <property type="project" value="UniProtKB-KW"/>
</dbReference>
<keyword evidence="2 5" id="KW-0238">DNA-binding</keyword>
<dbReference type="SUPFAM" id="SSF53822">
    <property type="entry name" value="Periplasmic binding protein-like I"/>
    <property type="match status" value="1"/>
</dbReference>
<evidence type="ECO:0000259" key="4">
    <source>
        <dbReference type="PROSITE" id="PS50932"/>
    </source>
</evidence>
<dbReference type="PROSITE" id="PS50932">
    <property type="entry name" value="HTH_LACI_2"/>
    <property type="match status" value="1"/>
</dbReference>
<evidence type="ECO:0000256" key="2">
    <source>
        <dbReference type="ARBA" id="ARBA00023125"/>
    </source>
</evidence>
<reference evidence="5 6" key="1">
    <citation type="submission" date="2024-08" db="EMBL/GenBank/DDBJ databases">
        <authorList>
            <person name="Lu H."/>
        </authorList>
    </citation>
    <scope>NUCLEOTIDE SEQUENCE [LARGE SCALE GENOMIC DNA]</scope>
    <source>
        <strain evidence="5 6">LKC17W</strain>
    </source>
</reference>
<organism evidence="5 6">
    <name type="scientific">Pelomonas margarita</name>
    <dbReference type="NCBI Taxonomy" id="3299031"/>
    <lineage>
        <taxon>Bacteria</taxon>
        <taxon>Pseudomonadati</taxon>
        <taxon>Pseudomonadota</taxon>
        <taxon>Betaproteobacteria</taxon>
        <taxon>Burkholderiales</taxon>
        <taxon>Sphaerotilaceae</taxon>
        <taxon>Roseateles</taxon>
    </lineage>
</organism>
<keyword evidence="6" id="KW-1185">Reference proteome</keyword>
<dbReference type="SUPFAM" id="SSF47413">
    <property type="entry name" value="lambda repressor-like DNA-binding domains"/>
    <property type="match status" value="1"/>
</dbReference>
<evidence type="ECO:0000313" key="6">
    <source>
        <dbReference type="Proteomes" id="UP001606301"/>
    </source>
</evidence>
<accession>A0ABW7FGA5</accession>
<dbReference type="EMBL" id="JBIGHW010000001">
    <property type="protein sequence ID" value="MFG6439469.1"/>
    <property type="molecule type" value="Genomic_DNA"/>
</dbReference>
<dbReference type="CDD" id="cd06307">
    <property type="entry name" value="PBP1_sugar_binding"/>
    <property type="match status" value="1"/>
</dbReference>
<dbReference type="Gene3D" id="1.10.260.40">
    <property type="entry name" value="lambda repressor-like DNA-binding domains"/>
    <property type="match status" value="1"/>
</dbReference>
<dbReference type="Proteomes" id="UP001606301">
    <property type="component" value="Unassembled WGS sequence"/>
</dbReference>
<evidence type="ECO:0000313" key="5">
    <source>
        <dbReference type="EMBL" id="MFG6439469.1"/>
    </source>
</evidence>
<dbReference type="InterPro" id="IPR000843">
    <property type="entry name" value="HTH_LacI"/>
</dbReference>
<keyword evidence="1" id="KW-0805">Transcription regulation</keyword>
<feature type="domain" description="HTH lacI-type" evidence="4">
    <location>
        <begin position="20"/>
        <end position="58"/>
    </location>
</feature>
<dbReference type="InterPro" id="IPR025997">
    <property type="entry name" value="SBP_2_dom"/>
</dbReference>
<dbReference type="SMART" id="SM00354">
    <property type="entry name" value="HTH_LACI"/>
    <property type="match status" value="1"/>
</dbReference>